<feature type="domain" description="Reverse transcriptase" evidence="1">
    <location>
        <begin position="1"/>
        <end position="142"/>
    </location>
</feature>
<proteinExistence type="predicted"/>
<name>A0AAV2G3Q4_9ROSI</name>
<dbReference type="InterPro" id="IPR000477">
    <property type="entry name" value="RT_dom"/>
</dbReference>
<dbReference type="PROSITE" id="PS50878">
    <property type="entry name" value="RT_POL"/>
    <property type="match status" value="1"/>
</dbReference>
<evidence type="ECO:0000313" key="2">
    <source>
        <dbReference type="EMBL" id="CAL1404225.1"/>
    </source>
</evidence>
<accession>A0AAV2G3Q4</accession>
<keyword evidence="3" id="KW-1185">Reference proteome</keyword>
<dbReference type="EMBL" id="OZ034820">
    <property type="protein sequence ID" value="CAL1404225.1"/>
    <property type="molecule type" value="Genomic_DNA"/>
</dbReference>
<evidence type="ECO:0000313" key="3">
    <source>
        <dbReference type="Proteomes" id="UP001497516"/>
    </source>
</evidence>
<dbReference type="PANTHER" id="PTHR31635:SF196">
    <property type="entry name" value="REVERSE TRANSCRIPTASE DOMAIN-CONTAINING PROTEIN-RELATED"/>
    <property type="match status" value="1"/>
</dbReference>
<protein>
    <recommendedName>
        <fullName evidence="1">Reverse transcriptase domain-containing protein</fullName>
    </recommendedName>
</protein>
<gene>
    <name evidence="2" type="ORF">LTRI10_LOCUS44098</name>
</gene>
<dbReference type="Pfam" id="PF00078">
    <property type="entry name" value="RVT_1"/>
    <property type="match status" value="1"/>
</dbReference>
<evidence type="ECO:0000259" key="1">
    <source>
        <dbReference type="PROSITE" id="PS50878"/>
    </source>
</evidence>
<sequence>MMMKLDMRKAYDLVEWDLLITLLKAYGFNEVWCGWIVACISTVSFNVLINGEPTANFKPSRGIRQEDPLSPVLFILMSNALSFLVEKAVLNNEIKGIKLNRTCPTLSHCLFADDTVIYGEASCEEAGKILDILQQYGAITGQ</sequence>
<organism evidence="2 3">
    <name type="scientific">Linum trigynum</name>
    <dbReference type="NCBI Taxonomy" id="586398"/>
    <lineage>
        <taxon>Eukaryota</taxon>
        <taxon>Viridiplantae</taxon>
        <taxon>Streptophyta</taxon>
        <taxon>Embryophyta</taxon>
        <taxon>Tracheophyta</taxon>
        <taxon>Spermatophyta</taxon>
        <taxon>Magnoliopsida</taxon>
        <taxon>eudicotyledons</taxon>
        <taxon>Gunneridae</taxon>
        <taxon>Pentapetalae</taxon>
        <taxon>rosids</taxon>
        <taxon>fabids</taxon>
        <taxon>Malpighiales</taxon>
        <taxon>Linaceae</taxon>
        <taxon>Linum</taxon>
    </lineage>
</organism>
<dbReference type="Proteomes" id="UP001497516">
    <property type="component" value="Chromosome 7"/>
</dbReference>
<reference evidence="2 3" key="1">
    <citation type="submission" date="2024-04" db="EMBL/GenBank/DDBJ databases">
        <authorList>
            <person name="Fracassetti M."/>
        </authorList>
    </citation>
    <scope>NUCLEOTIDE SEQUENCE [LARGE SCALE GENOMIC DNA]</scope>
</reference>
<dbReference type="AlphaFoldDB" id="A0AAV2G3Q4"/>
<dbReference type="PANTHER" id="PTHR31635">
    <property type="entry name" value="REVERSE TRANSCRIPTASE DOMAIN-CONTAINING PROTEIN-RELATED"/>
    <property type="match status" value="1"/>
</dbReference>